<accession>A0A0A9B761</accession>
<name>A0A0A9B761_ARUDO</name>
<organism evidence="2">
    <name type="scientific">Arundo donax</name>
    <name type="common">Giant reed</name>
    <name type="synonym">Donax arundinaceus</name>
    <dbReference type="NCBI Taxonomy" id="35708"/>
    <lineage>
        <taxon>Eukaryota</taxon>
        <taxon>Viridiplantae</taxon>
        <taxon>Streptophyta</taxon>
        <taxon>Embryophyta</taxon>
        <taxon>Tracheophyta</taxon>
        <taxon>Spermatophyta</taxon>
        <taxon>Magnoliopsida</taxon>
        <taxon>Liliopsida</taxon>
        <taxon>Poales</taxon>
        <taxon>Poaceae</taxon>
        <taxon>PACMAD clade</taxon>
        <taxon>Arundinoideae</taxon>
        <taxon>Arundineae</taxon>
        <taxon>Arundo</taxon>
    </lineage>
</organism>
<feature type="region of interest" description="Disordered" evidence="1">
    <location>
        <begin position="45"/>
        <end position="67"/>
    </location>
</feature>
<sequence length="67" mass="7416">MSMVFKASPRRRLGVQVASETRRRGRLTKLGYGVRLGAPGRRLAAQKREADGLSRGPPLGFQHKAEK</sequence>
<dbReference type="AlphaFoldDB" id="A0A0A9B761"/>
<protein>
    <submittedName>
        <fullName evidence="2">Uncharacterized protein</fullName>
    </submittedName>
</protein>
<proteinExistence type="predicted"/>
<reference evidence="2" key="2">
    <citation type="journal article" date="2015" name="Data Brief">
        <title>Shoot transcriptome of the giant reed, Arundo donax.</title>
        <authorList>
            <person name="Barrero R.A."/>
            <person name="Guerrero F.D."/>
            <person name="Moolhuijzen P."/>
            <person name="Goolsby J.A."/>
            <person name="Tidwell J."/>
            <person name="Bellgard S.E."/>
            <person name="Bellgard M.I."/>
        </authorList>
    </citation>
    <scope>NUCLEOTIDE SEQUENCE</scope>
    <source>
        <tissue evidence="2">Shoot tissue taken approximately 20 cm above the soil surface</tissue>
    </source>
</reference>
<reference evidence="2" key="1">
    <citation type="submission" date="2014-09" db="EMBL/GenBank/DDBJ databases">
        <authorList>
            <person name="Magalhaes I.L.F."/>
            <person name="Oliveira U."/>
            <person name="Santos F.R."/>
            <person name="Vidigal T.H.D.A."/>
            <person name="Brescovit A.D."/>
            <person name="Santos A.J."/>
        </authorList>
    </citation>
    <scope>NUCLEOTIDE SEQUENCE</scope>
    <source>
        <tissue evidence="2">Shoot tissue taken approximately 20 cm above the soil surface</tissue>
    </source>
</reference>
<dbReference type="EMBL" id="GBRH01240875">
    <property type="protein sequence ID" value="JAD57020.1"/>
    <property type="molecule type" value="Transcribed_RNA"/>
</dbReference>
<evidence type="ECO:0000313" key="2">
    <source>
        <dbReference type="EMBL" id="JAD57020.1"/>
    </source>
</evidence>
<evidence type="ECO:0000256" key="1">
    <source>
        <dbReference type="SAM" id="MobiDB-lite"/>
    </source>
</evidence>